<organism evidence="2">
    <name type="scientific">Oceaniferula spumae</name>
    <dbReference type="NCBI Taxonomy" id="2979115"/>
    <lineage>
        <taxon>Bacteria</taxon>
        <taxon>Pseudomonadati</taxon>
        <taxon>Verrucomicrobiota</taxon>
        <taxon>Verrucomicrobiia</taxon>
        <taxon>Verrucomicrobiales</taxon>
        <taxon>Verrucomicrobiaceae</taxon>
        <taxon>Oceaniferula</taxon>
    </lineage>
</organism>
<dbReference type="Gene3D" id="3.60.21.10">
    <property type="match status" value="1"/>
</dbReference>
<dbReference type="InterPro" id="IPR050126">
    <property type="entry name" value="Ap4A_hydrolase"/>
</dbReference>
<evidence type="ECO:0000259" key="1">
    <source>
        <dbReference type="Pfam" id="PF00149"/>
    </source>
</evidence>
<accession>A0AAT9FNK7</accession>
<protein>
    <submittedName>
        <fullName evidence="2">Serine/threonine protein phosphatase</fullName>
    </submittedName>
</protein>
<dbReference type="InterPro" id="IPR004843">
    <property type="entry name" value="Calcineurin-like_PHP"/>
</dbReference>
<dbReference type="CDD" id="cd00144">
    <property type="entry name" value="MPP_PPP_family"/>
    <property type="match status" value="1"/>
</dbReference>
<dbReference type="PRINTS" id="PR00114">
    <property type="entry name" value="STPHPHTASE"/>
</dbReference>
<dbReference type="PANTHER" id="PTHR42850">
    <property type="entry name" value="METALLOPHOSPHOESTERASE"/>
    <property type="match status" value="1"/>
</dbReference>
<dbReference type="Pfam" id="PF00149">
    <property type="entry name" value="Metallophos"/>
    <property type="match status" value="1"/>
</dbReference>
<dbReference type="EMBL" id="AP026866">
    <property type="protein sequence ID" value="BDS07575.1"/>
    <property type="molecule type" value="Genomic_DNA"/>
</dbReference>
<dbReference type="GO" id="GO:0008803">
    <property type="term" value="F:bis(5'-nucleosyl)-tetraphosphatase (symmetrical) activity"/>
    <property type="evidence" value="ECO:0007669"/>
    <property type="project" value="TreeGrafter"/>
</dbReference>
<sequence length="219" mass="24526">MRTLAIGDIHGCLAPLKHLWEVIDPQPEDRIIFMGDYVDRGPDSKGVIDFLIGLQQQDLNLTLLSGNHEEKFCLSRIDKTDLAHWLKDWGGPETLESYGPGGIDDVPDSHWEFIRKLKPYFETDSHIFVHANLEPDVPLNEQTPFTMVHKKFGEPEPHMSGKTMICGHTAQKSHVPANLGHAVCIDTDPGRGGWLTCLHVETGGYWQVNVDGELREGAL</sequence>
<proteinExistence type="predicted"/>
<dbReference type="InterPro" id="IPR029052">
    <property type="entry name" value="Metallo-depent_PP-like"/>
</dbReference>
<dbReference type="KEGG" id="osu:NT6N_26150"/>
<dbReference type="GO" id="GO:0005737">
    <property type="term" value="C:cytoplasm"/>
    <property type="evidence" value="ECO:0007669"/>
    <property type="project" value="TreeGrafter"/>
</dbReference>
<gene>
    <name evidence="2" type="ORF">NT6N_26150</name>
</gene>
<feature type="domain" description="Calcineurin-like phosphoesterase" evidence="1">
    <location>
        <begin position="1"/>
        <end position="155"/>
    </location>
</feature>
<dbReference type="GO" id="GO:0016791">
    <property type="term" value="F:phosphatase activity"/>
    <property type="evidence" value="ECO:0007669"/>
    <property type="project" value="TreeGrafter"/>
</dbReference>
<evidence type="ECO:0000313" key="2">
    <source>
        <dbReference type="EMBL" id="BDS07575.1"/>
    </source>
</evidence>
<reference evidence="2" key="1">
    <citation type="submission" date="2024-07" db="EMBL/GenBank/DDBJ databases">
        <title>Complete genome sequence of Verrucomicrobiaceae bacterium NT6N.</title>
        <authorList>
            <person name="Huang C."/>
            <person name="Takami H."/>
            <person name="Hamasaki K."/>
        </authorList>
    </citation>
    <scope>NUCLEOTIDE SEQUENCE</scope>
    <source>
        <strain evidence="2">NT6N</strain>
    </source>
</reference>
<dbReference type="InterPro" id="IPR006186">
    <property type="entry name" value="Ser/Thr-sp_prot-phosphatase"/>
</dbReference>
<dbReference type="AlphaFoldDB" id="A0AAT9FNK7"/>
<dbReference type="GO" id="GO:0110154">
    <property type="term" value="P:RNA decapping"/>
    <property type="evidence" value="ECO:0007669"/>
    <property type="project" value="TreeGrafter"/>
</dbReference>
<dbReference type="SUPFAM" id="SSF56300">
    <property type="entry name" value="Metallo-dependent phosphatases"/>
    <property type="match status" value="1"/>
</dbReference>
<name>A0AAT9FNK7_9BACT</name>
<dbReference type="PANTHER" id="PTHR42850:SF4">
    <property type="entry name" value="ZINC-DEPENDENT ENDOPOLYPHOSPHATASE"/>
    <property type="match status" value="1"/>
</dbReference>